<feature type="compositionally biased region" description="Basic and acidic residues" evidence="3">
    <location>
        <begin position="148"/>
        <end position="160"/>
    </location>
</feature>
<dbReference type="PANTHER" id="PTHR21431:SF0">
    <property type="entry name" value="PREFOLDIN SUBUNIT 6"/>
    <property type="match status" value="1"/>
</dbReference>
<dbReference type="RefSeq" id="XP_067718283.1">
    <property type="nucleotide sequence ID" value="XM_067862182.1"/>
</dbReference>
<dbReference type="GeneID" id="94197695"/>
<dbReference type="PANTHER" id="PTHR21431">
    <property type="entry name" value="PREFOLDIN SUBUNIT 6"/>
    <property type="match status" value="1"/>
</dbReference>
<evidence type="ECO:0000313" key="5">
    <source>
        <dbReference type="EMBL" id="GIX66214.1"/>
    </source>
</evidence>
<dbReference type="GO" id="GO:0051131">
    <property type="term" value="P:chaperone-mediated protein complex assembly"/>
    <property type="evidence" value="ECO:0007669"/>
    <property type="project" value="TreeGrafter"/>
</dbReference>
<dbReference type="Gene3D" id="1.10.287.370">
    <property type="match status" value="1"/>
</dbReference>
<proteinExistence type="inferred from homology"/>
<sequence length="1416" mass="153883">MALTSRGRVLAAVVAVVVASGAALALKEQARATGGKGLLDIFKLTGDVVPSSYPVLKFNQSVNNDSTFAAQRRRELRKLQDESLRLMSLQRRGFNRIRDGVSPRVHRPSIATEAEAMTLTSTTVLLHSSSSRLRVPRLDGCPRPTADSAERVHRRPEGEPPRPPPYAAQELEILEEDAKIYKSTGPVLTRQSKGDAVSTISKRIEYISGEIDDKAKAMSNLQSAIEEKCKVGLVGVGFDQLPPLVEVGGDVDEVSVGEEDADDDIVAVLAELAGDEDVVFVAELVVVLGRRRDLNRQEVADLDSALGRLFEHNEHQVVLLETEVEDVLLLQLIFLRVVVHAHGLDLGQLKVRDGGRLGEVHAGVVDREAVVGILDTVDQRKHRLVVDHGEGVEGVLGLVEHAPLEEGTNLSGTVGLAVHDGLLPEDEHRLTRLAGDRTAPERSDDTEVAARRAIHGDAAALLALDVVDVGVFNFVVALHHLEFGHEHHGLLDVGRDAAQVQLEHAVGGPLGDEGAAAAALAVELQKVETVPLGVVVFLELADDVPHGGHDGKHGPGRGLDAHTGVLLGSQDDFEAVGAVLLDVNVGVVDGGAAVVLRVDDLVLTDLVLRVEGLVDGAAALVVALFERLVDEGAVAVVVPVLPRAEDAGAAEVGQRDDLTLVAAHDHVAGRVDGGNHLAAGGHARGGRTDTFDLQLVRGVREGDTEEVVLFVDDLVEVRNGPQHTVVESPADRGDLVGPRQLDRRGGVDVKLAGELGDPKGLLDREPGSRGAGQHLHGVLGDGDIELLLCKRNDRRFFFLGVGERQGRHGAQQQEGLHPVQPSLASVSRKLHFCENIRMGALYTHKAHRSYTLTTKRLAAARRGHRVALVAAALLHQHAPRRENGTAVYAHLGNRAIDPQGERVVLSAPDEGGVLHRRVDAAHEHVLGQLAAAALQPRAQHLGHLLVHKQLRPPLRLRLEDEVGRPRDGLVHHGVVHLERRVHLLHVGVPEGSQGVGQVRDDGAARRRLLRRRLLGRQLRSGSGVAEQHLHALAAGELRRHRRHLHRLRQLAQQPHVPAVPVDGHLVGRVAAPVVYHADLVHNDLVLDAAVQRRHREEEPARLRLGLGVEVPLGVHDARERVARRAQEEPAVAAPLAELAHRRHLDRDAVVLRERVRDREDVEEVGKVLRDHLEHARRHVVDEAAVPLDVVLVGHGQRVDDAAQRRVLQVQLPERRGQPPVVHRPHGESLAQHALHAVHVRPRHQLGRVAQRARYRVHLHHPQRDPGQQVKRLDRIPPVPDGAAHHAAQFAEADIVVARPAVVHPHLAGHVARRVLLRHHVQQVVPARHVRPYIIVESPLPREVHSVADVQQAAHEGVHLAQRFKHRAEPAHVAAHVVEQPHEVRLEADGCDEGAQRVGHWEEQGGEGSDLTAEGHH</sequence>
<dbReference type="EMBL" id="BPLF01000006">
    <property type="protein sequence ID" value="GIX66214.1"/>
    <property type="molecule type" value="Genomic_DNA"/>
</dbReference>
<evidence type="ECO:0000256" key="3">
    <source>
        <dbReference type="SAM" id="MobiDB-lite"/>
    </source>
</evidence>
<keyword evidence="4" id="KW-0732">Signal</keyword>
<keyword evidence="6" id="KW-1185">Reference proteome</keyword>
<reference evidence="5 6" key="1">
    <citation type="submission" date="2021-06" db="EMBL/GenBank/DDBJ databases">
        <title>Genome sequence of Babesia caballi.</title>
        <authorList>
            <person name="Yamagishi J."/>
            <person name="Kidaka T."/>
            <person name="Ochi A."/>
        </authorList>
    </citation>
    <scope>NUCLEOTIDE SEQUENCE [LARGE SCALE GENOMIC DNA]</scope>
    <source>
        <strain evidence="5">USDA-D6B2</strain>
    </source>
</reference>
<evidence type="ECO:0000256" key="4">
    <source>
        <dbReference type="SAM" id="SignalP"/>
    </source>
</evidence>
<gene>
    <name evidence="5" type="ORF">BcabD6B2_56500</name>
</gene>
<feature type="chain" id="PRO_5043416598" evidence="4">
    <location>
        <begin position="26"/>
        <end position="1416"/>
    </location>
</feature>
<dbReference type="GO" id="GO:0051082">
    <property type="term" value="F:unfolded protein binding"/>
    <property type="evidence" value="ECO:0007669"/>
    <property type="project" value="InterPro"/>
</dbReference>
<comment type="caution">
    <text evidence="5">The sequence shown here is derived from an EMBL/GenBank/DDBJ whole genome shotgun (WGS) entry which is preliminary data.</text>
</comment>
<dbReference type="SUPFAM" id="SSF46579">
    <property type="entry name" value="Prefoldin"/>
    <property type="match status" value="1"/>
</dbReference>
<dbReference type="InterPro" id="IPR002777">
    <property type="entry name" value="PFD_beta-like"/>
</dbReference>
<evidence type="ECO:0000313" key="6">
    <source>
        <dbReference type="Proteomes" id="UP001497744"/>
    </source>
</evidence>
<protein>
    <submittedName>
        <fullName evidence="5">Prefoldin subunit</fullName>
    </submittedName>
</protein>
<feature type="region of interest" description="Disordered" evidence="3">
    <location>
        <begin position="135"/>
        <end position="165"/>
    </location>
</feature>
<keyword evidence="2" id="KW-0143">Chaperone</keyword>
<dbReference type="GO" id="GO:0006457">
    <property type="term" value="P:protein folding"/>
    <property type="evidence" value="ECO:0007669"/>
    <property type="project" value="InterPro"/>
</dbReference>
<dbReference type="GO" id="GO:0016272">
    <property type="term" value="C:prefoldin complex"/>
    <property type="evidence" value="ECO:0007669"/>
    <property type="project" value="InterPro"/>
</dbReference>
<dbReference type="GO" id="GO:0005737">
    <property type="term" value="C:cytoplasm"/>
    <property type="evidence" value="ECO:0007669"/>
    <property type="project" value="TreeGrafter"/>
</dbReference>
<accession>A0AAV4M2F4</accession>
<evidence type="ECO:0000256" key="1">
    <source>
        <dbReference type="ARBA" id="ARBA00008045"/>
    </source>
</evidence>
<name>A0AAV4M2F4_BABCB</name>
<dbReference type="Proteomes" id="UP001497744">
    <property type="component" value="Unassembled WGS sequence"/>
</dbReference>
<comment type="similarity">
    <text evidence="1">Belongs to the prefoldin subunit beta family.</text>
</comment>
<dbReference type="GO" id="GO:0051087">
    <property type="term" value="F:protein-folding chaperone binding"/>
    <property type="evidence" value="ECO:0007669"/>
    <property type="project" value="TreeGrafter"/>
</dbReference>
<organism evidence="5 6">
    <name type="scientific">Babesia caballi</name>
    <dbReference type="NCBI Taxonomy" id="5871"/>
    <lineage>
        <taxon>Eukaryota</taxon>
        <taxon>Sar</taxon>
        <taxon>Alveolata</taxon>
        <taxon>Apicomplexa</taxon>
        <taxon>Aconoidasida</taxon>
        <taxon>Piroplasmida</taxon>
        <taxon>Babesiidae</taxon>
        <taxon>Babesia</taxon>
    </lineage>
</organism>
<dbReference type="CDD" id="cd23161">
    <property type="entry name" value="Prefoldin_6"/>
    <property type="match status" value="1"/>
</dbReference>
<feature type="signal peptide" evidence="4">
    <location>
        <begin position="1"/>
        <end position="25"/>
    </location>
</feature>
<evidence type="ECO:0000256" key="2">
    <source>
        <dbReference type="ARBA" id="ARBA00023186"/>
    </source>
</evidence>
<dbReference type="Pfam" id="PF01920">
    <property type="entry name" value="Prefoldin_2"/>
    <property type="match status" value="1"/>
</dbReference>
<dbReference type="InterPro" id="IPR009053">
    <property type="entry name" value="Prefoldin"/>
</dbReference>